<comment type="caution">
    <text evidence="2">The sequence shown here is derived from an EMBL/GenBank/DDBJ whole genome shotgun (WGS) entry which is preliminary data.</text>
</comment>
<proteinExistence type="predicted"/>
<feature type="region of interest" description="Disordered" evidence="1">
    <location>
        <begin position="235"/>
        <end position="355"/>
    </location>
</feature>
<protein>
    <submittedName>
        <fullName evidence="2">Uncharacterized protein</fullName>
    </submittedName>
</protein>
<evidence type="ECO:0000313" key="2">
    <source>
        <dbReference type="EMBL" id="KAF7507065.1"/>
    </source>
</evidence>
<sequence length="355" mass="38436">MSGQGDRPQPPSGDKRTPKHTSSAYADPSTSAARAGAARTASAPVPMGLHSANSRPSVSTEVAVILGPNEGVLPASTTAGRNHLSRGVGHQRPMDLYRLYLLRDIRNNTPRVKLARERLARDDSDIERLMGAYCVNQYRKRAMFMLLESTNKITRLQEEFEASYSPLMRQVAGQQGVYYAAEIQQIFQNEPDPSKRLQILQARLKALDVDTPDQGRRDLFCQYQLVVDEERRELAGIGPSRAPNPSTEVGPAEGAADRASSSTDPGPSYPSRKRRTPGEPTLGRAVGGRTAQANLSGTGVTPTAPARAARKGHLGNTITTGPTITPPQPSAAESKPRQKADVPLDAWTGRTRKKD</sequence>
<gene>
    <name evidence="2" type="ORF">GJ744_010993</name>
</gene>
<evidence type="ECO:0000313" key="3">
    <source>
        <dbReference type="Proteomes" id="UP000606974"/>
    </source>
</evidence>
<accession>A0A8H7AL20</accession>
<feature type="region of interest" description="Disordered" evidence="1">
    <location>
        <begin position="1"/>
        <end position="54"/>
    </location>
</feature>
<name>A0A8H7AL20_9EURO</name>
<dbReference type="AlphaFoldDB" id="A0A8H7AL20"/>
<keyword evidence="3" id="KW-1185">Reference proteome</keyword>
<feature type="compositionally biased region" description="Low complexity" evidence="1">
    <location>
        <begin position="29"/>
        <end position="43"/>
    </location>
</feature>
<dbReference type="EMBL" id="JAACFV010000075">
    <property type="protein sequence ID" value="KAF7507065.1"/>
    <property type="molecule type" value="Genomic_DNA"/>
</dbReference>
<feature type="compositionally biased region" description="Polar residues" evidence="1">
    <location>
        <begin position="291"/>
        <end position="301"/>
    </location>
</feature>
<organism evidence="2 3">
    <name type="scientific">Endocarpon pusillum</name>
    <dbReference type="NCBI Taxonomy" id="364733"/>
    <lineage>
        <taxon>Eukaryota</taxon>
        <taxon>Fungi</taxon>
        <taxon>Dikarya</taxon>
        <taxon>Ascomycota</taxon>
        <taxon>Pezizomycotina</taxon>
        <taxon>Eurotiomycetes</taxon>
        <taxon>Chaetothyriomycetidae</taxon>
        <taxon>Verrucariales</taxon>
        <taxon>Verrucariaceae</taxon>
        <taxon>Endocarpon</taxon>
    </lineage>
</organism>
<evidence type="ECO:0000256" key="1">
    <source>
        <dbReference type="SAM" id="MobiDB-lite"/>
    </source>
</evidence>
<dbReference type="OrthoDB" id="10398098at2759"/>
<reference evidence="2" key="1">
    <citation type="submission" date="2020-02" db="EMBL/GenBank/DDBJ databases">
        <authorList>
            <person name="Palmer J.M."/>
        </authorList>
    </citation>
    <scope>NUCLEOTIDE SEQUENCE</scope>
    <source>
        <strain evidence="2">EPUS1.4</strain>
        <tissue evidence="2">Thallus</tissue>
    </source>
</reference>
<dbReference type="Proteomes" id="UP000606974">
    <property type="component" value="Unassembled WGS sequence"/>
</dbReference>